<evidence type="ECO:0000313" key="2">
    <source>
        <dbReference type="Proteomes" id="UP000198287"/>
    </source>
</evidence>
<dbReference type="AlphaFoldDB" id="A0A226DGZ0"/>
<keyword evidence="2" id="KW-1185">Reference proteome</keyword>
<comment type="caution">
    <text evidence="1">The sequence shown here is derived from an EMBL/GenBank/DDBJ whole genome shotgun (WGS) entry which is preliminary data.</text>
</comment>
<evidence type="ECO:0000313" key="1">
    <source>
        <dbReference type="EMBL" id="OXA43957.1"/>
    </source>
</evidence>
<accession>A0A226DGZ0</accession>
<reference evidence="1 2" key="1">
    <citation type="submission" date="2015-12" db="EMBL/GenBank/DDBJ databases">
        <title>The genome of Folsomia candida.</title>
        <authorList>
            <person name="Faddeeva A."/>
            <person name="Derks M.F."/>
            <person name="Anvar Y."/>
            <person name="Smit S."/>
            <person name="Van Straalen N."/>
            <person name="Roelofs D."/>
        </authorList>
    </citation>
    <scope>NUCLEOTIDE SEQUENCE [LARGE SCALE GENOMIC DNA]</scope>
    <source>
        <strain evidence="1 2">VU population</strain>
        <tissue evidence="1">Whole body</tissue>
    </source>
</reference>
<protein>
    <submittedName>
        <fullName evidence="1">Uncharacterized protein</fullName>
    </submittedName>
</protein>
<dbReference type="EMBL" id="LNIX01000020">
    <property type="protein sequence ID" value="OXA43957.1"/>
    <property type="molecule type" value="Genomic_DNA"/>
</dbReference>
<sequence length="238" mass="25853">MSSVVRMTPSPRNPQIALLPSETRSGVDTHVQVAGWSVSIKWRLSGSSDGETLFLLLLRLREIWTCHFYWSQIGCDSPLEHLTLSLIPSGRPGLNYEGAGTRPKYCSGLEDGLKALLFTLSWDYRLCRGGGGGGGGDGDKQDEKWRASRGLCFPKRTASLLLIRLCYCVHLLVCEGEEEGAAPSSRVVARLLAPVALQVGGLLHVGEVCVEQPVARVLSEVLGEVGSIRVASLAPRWR</sequence>
<proteinExistence type="predicted"/>
<name>A0A226DGZ0_FOLCA</name>
<gene>
    <name evidence="1" type="ORF">Fcan01_21107</name>
</gene>
<organism evidence="1 2">
    <name type="scientific">Folsomia candida</name>
    <name type="common">Springtail</name>
    <dbReference type="NCBI Taxonomy" id="158441"/>
    <lineage>
        <taxon>Eukaryota</taxon>
        <taxon>Metazoa</taxon>
        <taxon>Ecdysozoa</taxon>
        <taxon>Arthropoda</taxon>
        <taxon>Hexapoda</taxon>
        <taxon>Collembola</taxon>
        <taxon>Entomobryomorpha</taxon>
        <taxon>Isotomoidea</taxon>
        <taxon>Isotomidae</taxon>
        <taxon>Proisotominae</taxon>
        <taxon>Folsomia</taxon>
    </lineage>
</organism>
<dbReference type="Proteomes" id="UP000198287">
    <property type="component" value="Unassembled WGS sequence"/>
</dbReference>